<evidence type="ECO:0000313" key="2">
    <source>
        <dbReference type="Proteomes" id="UP001145114"/>
    </source>
</evidence>
<protein>
    <submittedName>
        <fullName evidence="1">Uncharacterized protein</fullName>
    </submittedName>
</protein>
<organism evidence="1 2">
    <name type="scientific">Spiromyces aspiralis</name>
    <dbReference type="NCBI Taxonomy" id="68401"/>
    <lineage>
        <taxon>Eukaryota</taxon>
        <taxon>Fungi</taxon>
        <taxon>Fungi incertae sedis</taxon>
        <taxon>Zoopagomycota</taxon>
        <taxon>Kickxellomycotina</taxon>
        <taxon>Kickxellomycetes</taxon>
        <taxon>Kickxellales</taxon>
        <taxon>Kickxellaceae</taxon>
        <taxon>Spiromyces</taxon>
    </lineage>
</organism>
<accession>A0ACC1HIR3</accession>
<name>A0ACC1HIR3_9FUNG</name>
<gene>
    <name evidence="1" type="ORF">EV182_001728</name>
</gene>
<dbReference type="Proteomes" id="UP001145114">
    <property type="component" value="Unassembled WGS sequence"/>
</dbReference>
<sequence length="81" mass="9367">MRLETAALFGSKVKEFPLPSIYARSKLYTGRGENKTLDFKNTQYILNSDHDRLGFVLDRRGYFKSPADLDALFLRQPIPTR</sequence>
<dbReference type="EMBL" id="JAMZIH010005426">
    <property type="protein sequence ID" value="KAJ1675206.1"/>
    <property type="molecule type" value="Genomic_DNA"/>
</dbReference>
<evidence type="ECO:0000313" key="1">
    <source>
        <dbReference type="EMBL" id="KAJ1675206.1"/>
    </source>
</evidence>
<reference evidence="1" key="1">
    <citation type="submission" date="2022-06" db="EMBL/GenBank/DDBJ databases">
        <title>Phylogenomic reconstructions and comparative analyses of Kickxellomycotina fungi.</title>
        <authorList>
            <person name="Reynolds N.K."/>
            <person name="Stajich J.E."/>
            <person name="Barry K."/>
            <person name="Grigoriev I.V."/>
            <person name="Crous P."/>
            <person name="Smith M.E."/>
        </authorList>
    </citation>
    <scope>NUCLEOTIDE SEQUENCE</scope>
    <source>
        <strain evidence="1">RSA 2271</strain>
    </source>
</reference>
<proteinExistence type="predicted"/>
<keyword evidence="2" id="KW-1185">Reference proteome</keyword>
<comment type="caution">
    <text evidence="1">The sequence shown here is derived from an EMBL/GenBank/DDBJ whole genome shotgun (WGS) entry which is preliminary data.</text>
</comment>